<dbReference type="SUPFAM" id="SSF53822">
    <property type="entry name" value="Periplasmic binding protein-like I"/>
    <property type="match status" value="1"/>
</dbReference>
<evidence type="ECO:0000259" key="5">
    <source>
        <dbReference type="PROSITE" id="PS50932"/>
    </source>
</evidence>
<dbReference type="GO" id="GO:0003700">
    <property type="term" value="F:DNA-binding transcription factor activity"/>
    <property type="evidence" value="ECO:0007669"/>
    <property type="project" value="TreeGrafter"/>
</dbReference>
<evidence type="ECO:0000256" key="1">
    <source>
        <dbReference type="ARBA" id="ARBA00023015"/>
    </source>
</evidence>
<dbReference type="Gene3D" id="1.10.260.40">
    <property type="entry name" value="lambda repressor-like DNA-binding domains"/>
    <property type="match status" value="1"/>
</dbReference>
<dbReference type="Pfam" id="PF13377">
    <property type="entry name" value="Peripla_BP_3"/>
    <property type="match status" value="1"/>
</dbReference>
<dbReference type="InterPro" id="IPR028082">
    <property type="entry name" value="Peripla_BP_I"/>
</dbReference>
<dbReference type="Gene3D" id="3.40.50.2300">
    <property type="match status" value="2"/>
</dbReference>
<gene>
    <name evidence="6" type="ORF">AVDCRST_MAG48-3153</name>
</gene>
<proteinExistence type="predicted"/>
<keyword evidence="2" id="KW-0238">DNA-binding</keyword>
<evidence type="ECO:0000256" key="3">
    <source>
        <dbReference type="ARBA" id="ARBA00023163"/>
    </source>
</evidence>
<dbReference type="PANTHER" id="PTHR30146">
    <property type="entry name" value="LACI-RELATED TRANSCRIPTIONAL REPRESSOR"/>
    <property type="match status" value="1"/>
</dbReference>
<keyword evidence="3" id="KW-0804">Transcription</keyword>
<dbReference type="CDD" id="cd01392">
    <property type="entry name" value="HTH_LacI"/>
    <property type="match status" value="1"/>
</dbReference>
<evidence type="ECO:0000256" key="2">
    <source>
        <dbReference type="ARBA" id="ARBA00023125"/>
    </source>
</evidence>
<dbReference type="PROSITE" id="PS50932">
    <property type="entry name" value="HTH_LACI_2"/>
    <property type="match status" value="1"/>
</dbReference>
<dbReference type="SUPFAM" id="SSF47413">
    <property type="entry name" value="lambda repressor-like DNA-binding domains"/>
    <property type="match status" value="1"/>
</dbReference>
<dbReference type="InterPro" id="IPR000843">
    <property type="entry name" value="HTH_LacI"/>
</dbReference>
<dbReference type="SMART" id="SM00354">
    <property type="entry name" value="HTH_LACI"/>
    <property type="match status" value="1"/>
</dbReference>
<dbReference type="InterPro" id="IPR046335">
    <property type="entry name" value="LacI/GalR-like_sensor"/>
</dbReference>
<dbReference type="EMBL" id="CADCTS010000449">
    <property type="protein sequence ID" value="CAA9331346.1"/>
    <property type="molecule type" value="Genomic_DNA"/>
</dbReference>
<dbReference type="PANTHER" id="PTHR30146:SF109">
    <property type="entry name" value="HTH-TYPE TRANSCRIPTIONAL REGULATOR GALS"/>
    <property type="match status" value="1"/>
</dbReference>
<keyword evidence="1" id="KW-0805">Transcription regulation</keyword>
<dbReference type="AlphaFoldDB" id="A0A6J4LG70"/>
<dbReference type="InterPro" id="IPR010982">
    <property type="entry name" value="Lambda_DNA-bd_dom_sf"/>
</dbReference>
<feature type="region of interest" description="Disordered" evidence="4">
    <location>
        <begin position="1"/>
        <end position="34"/>
    </location>
</feature>
<dbReference type="Pfam" id="PF00356">
    <property type="entry name" value="LacI"/>
    <property type="match status" value="1"/>
</dbReference>
<sequence>MSTDAAQQRDGAVVVGSSAPRDDAGRPSPADATVDGAVPSVHGQPTLEMVAAASGVSRSTVSRVVNRSPNVRPEVVAVVQRAIDDLNYVPNRAARSLAGRHTYAIALLVPEESSRFFGDPYFASIVQGITSALETSDYVLNLLVARDGAGGKTRRYLQGGNVDGALVVSHHPSNTDLREINASLPVVFGGRPALPDLDPCFSVDVDNVGGARLATAHLVGLGRRRIGTVTGPSDMPASVDRLQGWRDVLADAGLPDDAVAVGDFTTAGSASAVRELLARVPDLDALFVANDLMARGALTVLTERGLDVPRDVALVGYDDSPAATSGELPLTTVSQPSIAMGARMAEMLLGLLAGREPKSRACVLQTRLVLRATA</sequence>
<name>A0A6J4LG70_9ACTN</name>
<protein>
    <submittedName>
        <fullName evidence="6">Transcriptional regulator, LacI family</fullName>
    </submittedName>
</protein>
<reference evidence="6" key="1">
    <citation type="submission" date="2020-02" db="EMBL/GenBank/DDBJ databases">
        <authorList>
            <person name="Meier V. D."/>
        </authorList>
    </citation>
    <scope>NUCLEOTIDE SEQUENCE</scope>
    <source>
        <strain evidence="6">AVDCRST_MAG48</strain>
    </source>
</reference>
<organism evidence="6">
    <name type="scientific">uncultured Friedmanniella sp</name>
    <dbReference type="NCBI Taxonomy" id="335381"/>
    <lineage>
        <taxon>Bacteria</taxon>
        <taxon>Bacillati</taxon>
        <taxon>Actinomycetota</taxon>
        <taxon>Actinomycetes</taxon>
        <taxon>Propionibacteriales</taxon>
        <taxon>Nocardioidaceae</taxon>
        <taxon>Friedmanniella</taxon>
        <taxon>environmental samples</taxon>
    </lineage>
</organism>
<dbReference type="GO" id="GO:0000976">
    <property type="term" value="F:transcription cis-regulatory region binding"/>
    <property type="evidence" value="ECO:0007669"/>
    <property type="project" value="TreeGrafter"/>
</dbReference>
<dbReference type="CDD" id="cd06267">
    <property type="entry name" value="PBP1_LacI_sugar_binding-like"/>
    <property type="match status" value="1"/>
</dbReference>
<evidence type="ECO:0000313" key="6">
    <source>
        <dbReference type="EMBL" id="CAA9331346.1"/>
    </source>
</evidence>
<feature type="domain" description="HTH lacI-type" evidence="5">
    <location>
        <begin position="45"/>
        <end position="99"/>
    </location>
</feature>
<evidence type="ECO:0000256" key="4">
    <source>
        <dbReference type="SAM" id="MobiDB-lite"/>
    </source>
</evidence>
<accession>A0A6J4LG70</accession>